<evidence type="ECO:0000313" key="1">
    <source>
        <dbReference type="EMBL" id="VAW29373.1"/>
    </source>
</evidence>
<evidence type="ECO:0008006" key="2">
    <source>
        <dbReference type="Google" id="ProtNLM"/>
    </source>
</evidence>
<organism evidence="1">
    <name type="scientific">hydrothermal vent metagenome</name>
    <dbReference type="NCBI Taxonomy" id="652676"/>
    <lineage>
        <taxon>unclassified sequences</taxon>
        <taxon>metagenomes</taxon>
        <taxon>ecological metagenomes</taxon>
    </lineage>
</organism>
<name>A0A3B0UMB7_9ZZZZ</name>
<dbReference type="PROSITE" id="PS51257">
    <property type="entry name" value="PROKAR_LIPOPROTEIN"/>
    <property type="match status" value="1"/>
</dbReference>
<reference evidence="1" key="1">
    <citation type="submission" date="2018-06" db="EMBL/GenBank/DDBJ databases">
        <authorList>
            <person name="Zhirakovskaya E."/>
        </authorList>
    </citation>
    <scope>NUCLEOTIDE SEQUENCE</scope>
</reference>
<dbReference type="EMBL" id="UOES01000560">
    <property type="protein sequence ID" value="VAW29373.1"/>
    <property type="molecule type" value="Genomic_DNA"/>
</dbReference>
<accession>A0A3B0UMB7</accession>
<proteinExistence type="predicted"/>
<gene>
    <name evidence="1" type="ORF">MNBD_BACTEROID06-1094</name>
</gene>
<protein>
    <recommendedName>
        <fullName evidence="2">Lipoprotein</fullName>
    </recommendedName>
</protein>
<sequence length="72" mass="8023">MLNNPKHLCWLIGGLLIVSLGACTRDGLIGKEGVYEALKGVNQSRNPSVEQSDAEDMSYREYELLRRETLGN</sequence>
<dbReference type="AlphaFoldDB" id="A0A3B0UMB7"/>